<sequence length="30" mass="3614">MAIRRGYFSICIRKRKESYSLRILTTLPQI</sequence>
<proteinExistence type="predicted"/>
<organism evidence="1">
    <name type="scientific">Podoviridae sp. ct8Lf7</name>
    <dbReference type="NCBI Taxonomy" id="2827723"/>
    <lineage>
        <taxon>Viruses</taxon>
        <taxon>Duplodnaviria</taxon>
        <taxon>Heunggongvirae</taxon>
        <taxon>Uroviricota</taxon>
        <taxon>Caudoviricetes</taxon>
    </lineage>
</organism>
<dbReference type="EMBL" id="BK032511">
    <property type="protein sequence ID" value="DAF44733.1"/>
    <property type="molecule type" value="Genomic_DNA"/>
</dbReference>
<accession>A0A8S5S143</accession>
<name>A0A8S5S143_9CAUD</name>
<reference evidence="1" key="1">
    <citation type="journal article" date="2021" name="Proc. Natl. Acad. Sci. U.S.A.">
        <title>A Catalog of Tens of Thousands of Viruses from Human Metagenomes Reveals Hidden Associations with Chronic Diseases.</title>
        <authorList>
            <person name="Tisza M.J."/>
            <person name="Buck C.B."/>
        </authorList>
    </citation>
    <scope>NUCLEOTIDE SEQUENCE</scope>
    <source>
        <strain evidence="1">Ct8Lf7</strain>
    </source>
</reference>
<evidence type="ECO:0000313" key="1">
    <source>
        <dbReference type="EMBL" id="DAF44733.1"/>
    </source>
</evidence>
<protein>
    <submittedName>
        <fullName evidence="1">Ca2+ regulator and membrane fusion protein</fullName>
    </submittedName>
</protein>